<dbReference type="Pfam" id="PF13174">
    <property type="entry name" value="TPR_6"/>
    <property type="match status" value="1"/>
</dbReference>
<dbReference type="SUPFAM" id="SSF48452">
    <property type="entry name" value="TPR-like"/>
    <property type="match status" value="1"/>
</dbReference>
<keyword evidence="1" id="KW-0132">Cell division</keyword>
<accession>A0A0M6YHU9</accession>
<feature type="signal peptide" evidence="1">
    <location>
        <begin position="1"/>
        <end position="20"/>
    </location>
</feature>
<dbReference type="Proteomes" id="UP000049222">
    <property type="component" value="Unassembled WGS sequence"/>
</dbReference>
<comment type="similarity">
    <text evidence="1">Belongs to the CpoB family.</text>
</comment>
<proteinExistence type="inferred from homology"/>
<dbReference type="OrthoDB" id="9763909at2"/>
<evidence type="ECO:0000256" key="1">
    <source>
        <dbReference type="HAMAP-Rule" id="MF_02066"/>
    </source>
</evidence>
<dbReference type="AlphaFoldDB" id="A0A0M6YHU9"/>
<reference evidence="2 3" key="1">
    <citation type="submission" date="2015-07" db="EMBL/GenBank/DDBJ databases">
        <authorList>
            <person name="Noorani M."/>
        </authorList>
    </citation>
    <scope>NUCLEOTIDE SEQUENCE [LARGE SCALE GENOMIC DNA]</scope>
    <source>
        <strain evidence="2 3">CECT 7802</strain>
    </source>
</reference>
<comment type="subcellular location">
    <subcellularLocation>
        <location evidence="1">Periplasm</location>
    </subcellularLocation>
</comment>
<dbReference type="InterPro" id="IPR014162">
    <property type="entry name" value="CpoB_C"/>
</dbReference>
<dbReference type="Gene3D" id="1.25.40.10">
    <property type="entry name" value="Tetratricopeptide repeat domain"/>
    <property type="match status" value="1"/>
</dbReference>
<feature type="chain" id="PRO_5009984368" description="Cell division coordinator CpoB" evidence="1">
    <location>
        <begin position="21"/>
        <end position="280"/>
    </location>
</feature>
<keyword evidence="1" id="KW-0574">Periplasm</keyword>
<dbReference type="STRING" id="420998.JDO7802_01938"/>
<name>A0A0M6YHU9_9RHOB</name>
<dbReference type="InterPro" id="IPR019734">
    <property type="entry name" value="TPR_rpt"/>
</dbReference>
<evidence type="ECO:0000313" key="2">
    <source>
        <dbReference type="EMBL" id="CTQ49921.1"/>
    </source>
</evidence>
<dbReference type="GO" id="GO:0030288">
    <property type="term" value="C:outer membrane-bounded periplasmic space"/>
    <property type="evidence" value="ECO:0007669"/>
    <property type="project" value="UniProtKB-UniRule"/>
</dbReference>
<gene>
    <name evidence="1" type="primary">cpoB</name>
    <name evidence="2" type="ORF">JDO7802_01938</name>
</gene>
<evidence type="ECO:0000313" key="3">
    <source>
        <dbReference type="Proteomes" id="UP000049222"/>
    </source>
</evidence>
<keyword evidence="1" id="KW-0131">Cell cycle</keyword>
<keyword evidence="1" id="KW-0732">Signal</keyword>
<dbReference type="Pfam" id="PF13432">
    <property type="entry name" value="TPR_16"/>
    <property type="match status" value="1"/>
</dbReference>
<dbReference type="EMBL" id="CXSU01000012">
    <property type="protein sequence ID" value="CTQ49921.1"/>
    <property type="molecule type" value="Genomic_DNA"/>
</dbReference>
<keyword evidence="3" id="KW-1185">Reference proteome</keyword>
<comment type="function">
    <text evidence="1">Mediates coordination of peptidoglycan synthesis and outer membrane constriction during cell division.</text>
</comment>
<dbReference type="NCBIfam" id="TIGR02795">
    <property type="entry name" value="tol_pal_ybgF"/>
    <property type="match status" value="1"/>
</dbReference>
<organism evidence="2 3">
    <name type="scientific">Jannaschia donghaensis</name>
    <dbReference type="NCBI Taxonomy" id="420998"/>
    <lineage>
        <taxon>Bacteria</taxon>
        <taxon>Pseudomonadati</taxon>
        <taxon>Pseudomonadota</taxon>
        <taxon>Alphaproteobacteria</taxon>
        <taxon>Rhodobacterales</taxon>
        <taxon>Roseobacteraceae</taxon>
        <taxon>Jannaschia</taxon>
    </lineage>
</organism>
<dbReference type="InterPro" id="IPR011990">
    <property type="entry name" value="TPR-like_helical_dom_sf"/>
</dbReference>
<sequence precursor="true">MLRAVTVALALAVTPLTVFAQQDQTLADIRQQLVVLQSEMQGLRGELNTTGAAGGSGGGSTVLDRVNAIESELQRMTQTTERLSFRIESVARDGGARIEDLRFQLCELTPDCDLAALPQSTPLGGAADDGAVVGGTAPVAPVEDATPGGAQLAVGEQADFDRARAALDEGNNAEAAQLFEQFSTAYPTGPLSTDAQFFRGQALAADNQHAAAARAYLEAFSGTPEGPRAPASLVGLGTALGNLGQTDEACLTLSEVAIRFPDSPAVAQAQSAQAGLGCVG</sequence>
<dbReference type="InterPro" id="IPR034706">
    <property type="entry name" value="CpoB"/>
</dbReference>
<dbReference type="GO" id="GO:0043093">
    <property type="term" value="P:FtsZ-dependent cytokinesis"/>
    <property type="evidence" value="ECO:0007669"/>
    <property type="project" value="UniProtKB-UniRule"/>
</dbReference>
<protein>
    <recommendedName>
        <fullName evidence="1">Cell division coordinator CpoB</fullName>
    </recommendedName>
</protein>
<dbReference type="RefSeq" id="WP_055085030.1">
    <property type="nucleotide sequence ID" value="NZ_CXSU01000012.1"/>
</dbReference>
<dbReference type="HAMAP" id="MF_02066">
    <property type="entry name" value="CpoB"/>
    <property type="match status" value="1"/>
</dbReference>